<keyword evidence="1" id="KW-0812">Transmembrane</keyword>
<gene>
    <name evidence="2" type="ORF">A2628_03545</name>
</gene>
<comment type="caution">
    <text evidence="2">The sequence shown here is derived from an EMBL/GenBank/DDBJ whole genome shotgun (WGS) entry which is preliminary data.</text>
</comment>
<name>A0A1F7YKV8_9BACT</name>
<keyword evidence="1" id="KW-0472">Membrane</keyword>
<sequence>MASLTKVAITSRKIIRYSIYAAILLIIGKFTINTVTRIYRHYYPAPPPPPTVTFGKLPQIPFQETKFPDNLTFTLQTPDGKLPKFPTQATVYFMPKAISTIKSLDAAKQKATQLGFNPNGRELVETVYLFRHNTSPVSLNLNIVTGIFSVSYDLSSKPQVIQTLPPTAEVAPTWAKAFLSRARILPADLTGPVTSEFVKIQEGRFVKASSLSDANLTKVNLYRKNYHDLPSVTSKFKQANVWFMFSGARDPGDQIIAAEYHYFALDENKNGTYQIKTASDAWEDLKSGKAYIANLGDNNEGNIIIRKVYLAYYDAGQYTEFYQPVVVFEGDNDFSAYVPAVTSEFYGSTSPTATPQ</sequence>
<dbReference type="EMBL" id="MGGL01000001">
    <property type="protein sequence ID" value="OGM27933.1"/>
    <property type="molecule type" value="Genomic_DNA"/>
</dbReference>
<feature type="transmembrane region" description="Helical" evidence="1">
    <location>
        <begin position="14"/>
        <end position="32"/>
    </location>
</feature>
<organism evidence="2 3">
    <name type="scientific">Candidatus Woesebacteria bacterium RIFCSPHIGHO2_01_FULL_40_22</name>
    <dbReference type="NCBI Taxonomy" id="1802499"/>
    <lineage>
        <taxon>Bacteria</taxon>
        <taxon>Candidatus Woeseibacteriota</taxon>
    </lineage>
</organism>
<evidence type="ECO:0000256" key="1">
    <source>
        <dbReference type="SAM" id="Phobius"/>
    </source>
</evidence>
<reference evidence="2 3" key="1">
    <citation type="journal article" date="2016" name="Nat. Commun.">
        <title>Thousands of microbial genomes shed light on interconnected biogeochemical processes in an aquifer system.</title>
        <authorList>
            <person name="Anantharaman K."/>
            <person name="Brown C.T."/>
            <person name="Hug L.A."/>
            <person name="Sharon I."/>
            <person name="Castelle C.J."/>
            <person name="Probst A.J."/>
            <person name="Thomas B.C."/>
            <person name="Singh A."/>
            <person name="Wilkins M.J."/>
            <person name="Karaoz U."/>
            <person name="Brodie E.L."/>
            <person name="Williams K.H."/>
            <person name="Hubbard S.S."/>
            <person name="Banfield J.F."/>
        </authorList>
    </citation>
    <scope>NUCLEOTIDE SEQUENCE [LARGE SCALE GENOMIC DNA]</scope>
</reference>
<dbReference type="Proteomes" id="UP000179221">
    <property type="component" value="Unassembled WGS sequence"/>
</dbReference>
<accession>A0A1F7YKV8</accession>
<protein>
    <submittedName>
        <fullName evidence="2">Uncharacterized protein</fullName>
    </submittedName>
</protein>
<evidence type="ECO:0000313" key="3">
    <source>
        <dbReference type="Proteomes" id="UP000179221"/>
    </source>
</evidence>
<keyword evidence="1" id="KW-1133">Transmembrane helix</keyword>
<proteinExistence type="predicted"/>
<evidence type="ECO:0000313" key="2">
    <source>
        <dbReference type="EMBL" id="OGM27933.1"/>
    </source>
</evidence>
<dbReference type="AlphaFoldDB" id="A0A1F7YKV8"/>